<dbReference type="InterPro" id="IPR009057">
    <property type="entry name" value="Homeodomain-like_sf"/>
</dbReference>
<protein>
    <recommendedName>
        <fullName evidence="1">Tc1-like transposase DDE domain-containing protein</fullName>
    </recommendedName>
</protein>
<organism evidence="2">
    <name type="scientific">Absidia glauca</name>
    <name type="common">Pin mould</name>
    <dbReference type="NCBI Taxonomy" id="4829"/>
    <lineage>
        <taxon>Eukaryota</taxon>
        <taxon>Fungi</taxon>
        <taxon>Fungi incertae sedis</taxon>
        <taxon>Mucoromycota</taxon>
        <taxon>Mucoromycotina</taxon>
        <taxon>Mucoromycetes</taxon>
        <taxon>Mucorales</taxon>
        <taxon>Cunninghamellaceae</taxon>
        <taxon>Absidia</taxon>
    </lineage>
</organism>
<evidence type="ECO:0000313" key="3">
    <source>
        <dbReference type="Proteomes" id="UP000078561"/>
    </source>
</evidence>
<dbReference type="Proteomes" id="UP000078561">
    <property type="component" value="Unassembled WGS sequence"/>
</dbReference>
<dbReference type="PANTHER" id="PTHR46564:SF1">
    <property type="entry name" value="TRANSPOSASE"/>
    <property type="match status" value="1"/>
</dbReference>
<dbReference type="NCBIfam" id="NF033545">
    <property type="entry name" value="transpos_IS630"/>
    <property type="match status" value="1"/>
</dbReference>
<gene>
    <name evidence="2" type="primary">ABSGL_12202.1 scaffold 12718</name>
</gene>
<dbReference type="InterPro" id="IPR036397">
    <property type="entry name" value="RNaseH_sf"/>
</dbReference>
<dbReference type="OMA" id="KQYNMCP"/>
<keyword evidence="3" id="KW-1185">Reference proteome</keyword>
<dbReference type="Gene3D" id="3.30.420.10">
    <property type="entry name" value="Ribonuclease H-like superfamily/Ribonuclease H"/>
    <property type="match status" value="1"/>
</dbReference>
<evidence type="ECO:0000259" key="1">
    <source>
        <dbReference type="Pfam" id="PF13358"/>
    </source>
</evidence>
<reference evidence="2" key="1">
    <citation type="submission" date="2016-04" db="EMBL/GenBank/DDBJ databases">
        <authorList>
            <person name="Evans L.H."/>
            <person name="Alamgir A."/>
            <person name="Owens N."/>
            <person name="Weber N.D."/>
            <person name="Virtaneva K."/>
            <person name="Barbian K."/>
            <person name="Babar A."/>
            <person name="Rosenke K."/>
        </authorList>
    </citation>
    <scope>NUCLEOTIDE SEQUENCE [LARGE SCALE GENOMIC DNA]</scope>
    <source>
        <strain evidence="2">CBS 101.48</strain>
    </source>
</reference>
<dbReference type="InterPro" id="IPR038717">
    <property type="entry name" value="Tc1-like_DDE_dom"/>
</dbReference>
<feature type="domain" description="Tc1-like transposase DDE" evidence="1">
    <location>
        <begin position="233"/>
        <end position="381"/>
    </location>
</feature>
<sequence>MSTIFLFEDGHGNVVDENGGPEPMEYIVDQNEFIVEPIATHSEYLKNMPSSESSSVCPMLTEKPKDEDIRMKEVNTKRDYVRYSLQDKVRFFELKIEKCMSASAAAKQLGIHIRTAQRWVKQYNMCPDSIFEVCKQIGRKRILSKEHKTAVINFIDSNPSASVVEVTEHLLNRFDDLKVSRSTVYNFMKSECNLSLKKADFHSVERNSPAKVEERHDWVRKWENTDMNFLTNCVFLDESAFDINMKRSRAWSKKGTRAIVTRTVTRANTTSILGAISAEGLITIGVKKPRPAKKRKAKGYISSGTVTGHYISFLKMTLDKIDKHPHMKSYYVVMDNAPIHTHENIKKYIEYRGYKCVYLPTYSPELNPIEQFWAVAKMWRKVISEVSFRILTTAWINVETKCPYNGNQRLHQKATIQNITSTVSHFMSDHESKKQTDLHNASNTKKNHENQFWKYKRQKCKSIAF</sequence>
<proteinExistence type="predicted"/>
<dbReference type="STRING" id="4829.A0A168R948"/>
<dbReference type="GO" id="GO:0003676">
    <property type="term" value="F:nucleic acid binding"/>
    <property type="evidence" value="ECO:0007669"/>
    <property type="project" value="InterPro"/>
</dbReference>
<dbReference type="EMBL" id="LT554584">
    <property type="protein sequence ID" value="SAM06314.1"/>
    <property type="molecule type" value="Genomic_DNA"/>
</dbReference>
<dbReference type="AlphaFoldDB" id="A0A168R948"/>
<dbReference type="Pfam" id="PF13358">
    <property type="entry name" value="DDE_3"/>
    <property type="match status" value="1"/>
</dbReference>
<dbReference type="InParanoid" id="A0A168R948"/>
<dbReference type="InterPro" id="IPR047655">
    <property type="entry name" value="Transpos_IS630-like"/>
</dbReference>
<dbReference type="OrthoDB" id="2207057at2759"/>
<name>A0A168R948_ABSGL</name>
<accession>A0A168R948</accession>
<dbReference type="SUPFAM" id="SSF46689">
    <property type="entry name" value="Homeodomain-like"/>
    <property type="match status" value="1"/>
</dbReference>
<dbReference type="PANTHER" id="PTHR46564">
    <property type="entry name" value="TRANSPOSASE"/>
    <property type="match status" value="1"/>
</dbReference>
<evidence type="ECO:0000313" key="2">
    <source>
        <dbReference type="EMBL" id="SAM06314.1"/>
    </source>
</evidence>